<protein>
    <submittedName>
        <fullName evidence="1">DNA alkylation repair enzyme</fullName>
    </submittedName>
</protein>
<dbReference type="OrthoDB" id="9775346at2"/>
<dbReference type="PANTHER" id="PTHR34070">
    <property type="entry name" value="ARMADILLO-TYPE FOLD"/>
    <property type="match status" value="1"/>
</dbReference>
<dbReference type="PANTHER" id="PTHR34070:SF1">
    <property type="entry name" value="DNA ALKYLATION REPAIR PROTEIN"/>
    <property type="match status" value="1"/>
</dbReference>
<comment type="caution">
    <text evidence="1">The sequence shown here is derived from an EMBL/GenBank/DDBJ whole genome shotgun (WGS) entry which is preliminary data.</text>
</comment>
<dbReference type="SUPFAM" id="SSF48371">
    <property type="entry name" value="ARM repeat"/>
    <property type="match status" value="1"/>
</dbReference>
<dbReference type="Pfam" id="PF08713">
    <property type="entry name" value="DNA_alkylation"/>
    <property type="match status" value="1"/>
</dbReference>
<evidence type="ECO:0000313" key="2">
    <source>
        <dbReference type="Proteomes" id="UP000239425"/>
    </source>
</evidence>
<dbReference type="Proteomes" id="UP000239425">
    <property type="component" value="Unassembled WGS sequence"/>
</dbReference>
<sequence length="237" mass="27184">MSSEIQNLKKTLHASIDSTPEKVSIYFKTSPGSYAEHDSFMGVTVPVLRKIAKSFLYVTLEDLGLLIQSKINEERLLALIILAAKYKAGAIAQKEEIYQFYRANMRHINNWNLVDSSAHLIIGAHLFERDRDVLEELAASQNLWERRIAIVATWYFIRESDLEWTFKIAKLLLNDSHDLIHKAVGWMLREAGKKDEARLVSFLCDHAHQMPKTMLRYAIERLSKEQKIVIKNSAAAA</sequence>
<dbReference type="Gene3D" id="1.25.10.90">
    <property type="match status" value="1"/>
</dbReference>
<dbReference type="InterPro" id="IPR014825">
    <property type="entry name" value="DNA_alkylation"/>
</dbReference>
<name>A0A2S5RHY0_9PROT</name>
<dbReference type="EMBL" id="PHHC01000011">
    <property type="protein sequence ID" value="PPE06929.1"/>
    <property type="molecule type" value="Genomic_DNA"/>
</dbReference>
<proteinExistence type="predicted"/>
<organism evidence="1 2">
    <name type="scientific">Holospora curviuscula</name>
    <dbReference type="NCBI Taxonomy" id="1082868"/>
    <lineage>
        <taxon>Bacteria</taxon>
        <taxon>Pseudomonadati</taxon>
        <taxon>Pseudomonadota</taxon>
        <taxon>Alphaproteobacteria</taxon>
        <taxon>Holosporales</taxon>
        <taxon>Holosporaceae</taxon>
        <taxon>Holospora</taxon>
    </lineage>
</organism>
<evidence type="ECO:0000313" key="1">
    <source>
        <dbReference type="EMBL" id="PPE06929.1"/>
    </source>
</evidence>
<dbReference type="InterPro" id="IPR016024">
    <property type="entry name" value="ARM-type_fold"/>
</dbReference>
<reference evidence="1 2" key="1">
    <citation type="submission" date="2017-11" db="EMBL/GenBank/DDBJ databases">
        <title>Comparative genomic analysis of Holospora spp., intranuclear symbionts of paramecia.</title>
        <authorList>
            <person name="Garushyants S.K."/>
            <person name="Beliavskaya A."/>
            <person name="Malko D.B."/>
            <person name="Logacheva M.D."/>
            <person name="Rautian M.S."/>
            <person name="Gelfand M.S."/>
        </authorList>
    </citation>
    <scope>NUCLEOTIDE SEQUENCE [LARGE SCALE GENOMIC DNA]</scope>
    <source>
        <strain evidence="2">02AZ16</strain>
    </source>
</reference>
<dbReference type="AlphaFoldDB" id="A0A2S5RHY0"/>
<dbReference type="CDD" id="cd06561">
    <property type="entry name" value="AlkD_like"/>
    <property type="match status" value="1"/>
</dbReference>
<gene>
    <name evidence="1" type="ORF">HCUR_00047</name>
</gene>
<keyword evidence="2" id="KW-1185">Reference proteome</keyword>
<accession>A0A2S5RHY0</accession>